<dbReference type="AlphaFoldDB" id="A0A1A9VBA5"/>
<keyword evidence="2" id="KW-1185">Reference proteome</keyword>
<reference evidence="1" key="1">
    <citation type="submission" date="2020-05" db="UniProtKB">
        <authorList>
            <consortium name="EnsemblMetazoa"/>
        </authorList>
    </citation>
    <scope>IDENTIFICATION</scope>
    <source>
        <strain evidence="1">TTRI</strain>
    </source>
</reference>
<evidence type="ECO:0000313" key="1">
    <source>
        <dbReference type="EnsemblMetazoa" id="GAUT031727-PA"/>
    </source>
</evidence>
<dbReference type="STRING" id="7395.A0A1A9VBA5"/>
<dbReference type="EnsemblMetazoa" id="GAUT031727-RA">
    <property type="protein sequence ID" value="GAUT031727-PA"/>
    <property type="gene ID" value="GAUT031727"/>
</dbReference>
<accession>A0A1A9VBA5</accession>
<evidence type="ECO:0000313" key="2">
    <source>
        <dbReference type="Proteomes" id="UP000078200"/>
    </source>
</evidence>
<sequence>MMKFNNQAIETSPEKVWCVWFGIFFVQIFNSLSIPCDSCGNECANACGTKHFRTCCFNYLRKRSDPELFTNKRLIDVMMLQGRAMYTENELRLQTEFALANIEPQIVLNGDKCIDSNMPAQLIIPYGVQARNHNDIVTKATLANLISTDLPLSASLLRSEATFIFLA</sequence>
<proteinExistence type="predicted"/>
<dbReference type="Proteomes" id="UP000078200">
    <property type="component" value="Unassembled WGS sequence"/>
</dbReference>
<protein>
    <submittedName>
        <fullName evidence="1">Uncharacterized protein</fullName>
    </submittedName>
</protein>
<dbReference type="VEuPathDB" id="VectorBase:GAUT031727"/>
<name>A0A1A9VBA5_GLOAU</name>
<organism evidence="1 2">
    <name type="scientific">Glossina austeni</name>
    <name type="common">Savannah tsetse fly</name>
    <dbReference type="NCBI Taxonomy" id="7395"/>
    <lineage>
        <taxon>Eukaryota</taxon>
        <taxon>Metazoa</taxon>
        <taxon>Ecdysozoa</taxon>
        <taxon>Arthropoda</taxon>
        <taxon>Hexapoda</taxon>
        <taxon>Insecta</taxon>
        <taxon>Pterygota</taxon>
        <taxon>Neoptera</taxon>
        <taxon>Endopterygota</taxon>
        <taxon>Diptera</taxon>
        <taxon>Brachycera</taxon>
        <taxon>Muscomorpha</taxon>
        <taxon>Hippoboscoidea</taxon>
        <taxon>Glossinidae</taxon>
        <taxon>Glossina</taxon>
    </lineage>
</organism>